<organism evidence="1 2">
    <name type="scientific">Nephila pilipes</name>
    <name type="common">Giant wood spider</name>
    <name type="synonym">Nephila maculata</name>
    <dbReference type="NCBI Taxonomy" id="299642"/>
    <lineage>
        <taxon>Eukaryota</taxon>
        <taxon>Metazoa</taxon>
        <taxon>Ecdysozoa</taxon>
        <taxon>Arthropoda</taxon>
        <taxon>Chelicerata</taxon>
        <taxon>Arachnida</taxon>
        <taxon>Araneae</taxon>
        <taxon>Araneomorphae</taxon>
        <taxon>Entelegynae</taxon>
        <taxon>Araneoidea</taxon>
        <taxon>Nephilidae</taxon>
        <taxon>Nephila</taxon>
    </lineage>
</organism>
<proteinExistence type="predicted"/>
<evidence type="ECO:0000313" key="2">
    <source>
        <dbReference type="Proteomes" id="UP000887013"/>
    </source>
</evidence>
<gene>
    <name evidence="1" type="primary">AVEN_136575_1</name>
    <name evidence="1" type="ORF">NPIL_325361</name>
</gene>
<accession>A0A8X6T770</accession>
<name>A0A8X6T770_NEPPI</name>
<reference evidence="1" key="1">
    <citation type="submission" date="2020-08" db="EMBL/GenBank/DDBJ databases">
        <title>Multicomponent nature underlies the extraordinary mechanical properties of spider dragline silk.</title>
        <authorList>
            <person name="Kono N."/>
            <person name="Nakamura H."/>
            <person name="Mori M."/>
            <person name="Yoshida Y."/>
            <person name="Ohtoshi R."/>
            <person name="Malay A.D."/>
            <person name="Moran D.A.P."/>
            <person name="Tomita M."/>
            <person name="Numata K."/>
            <person name="Arakawa K."/>
        </authorList>
    </citation>
    <scope>NUCLEOTIDE SEQUENCE</scope>
</reference>
<dbReference type="EMBL" id="BMAW01051129">
    <property type="protein sequence ID" value="GFS78780.1"/>
    <property type="molecule type" value="Genomic_DNA"/>
</dbReference>
<sequence length="100" mass="11724">MSEELKKAELKILKKVHEDSFQGEKMQHLKSSSTFKGVDGVLRIKTKLRIREDNENFKITIVLSFDYHVVKSFVQTPRAGHPEVQFLMVSLRENYWTIKS</sequence>
<comment type="caution">
    <text evidence="1">The sequence shown here is derived from an EMBL/GenBank/DDBJ whole genome shotgun (WGS) entry which is preliminary data.</text>
</comment>
<evidence type="ECO:0000313" key="1">
    <source>
        <dbReference type="EMBL" id="GFS78780.1"/>
    </source>
</evidence>
<dbReference type="AlphaFoldDB" id="A0A8X6T770"/>
<protein>
    <submittedName>
        <fullName evidence="1">Integrase catalytic domain-containing protein</fullName>
    </submittedName>
</protein>
<dbReference type="Proteomes" id="UP000887013">
    <property type="component" value="Unassembled WGS sequence"/>
</dbReference>
<keyword evidence="2" id="KW-1185">Reference proteome</keyword>